<accession>A0A2N1MZF7</accession>
<dbReference type="EMBL" id="LLXL01001012">
    <property type="protein sequence ID" value="PKK67042.1"/>
    <property type="molecule type" value="Genomic_DNA"/>
</dbReference>
<gene>
    <name evidence="1" type="ORF">RhiirC2_784034</name>
</gene>
<organism evidence="1 2">
    <name type="scientific">Rhizophagus irregularis</name>
    <dbReference type="NCBI Taxonomy" id="588596"/>
    <lineage>
        <taxon>Eukaryota</taxon>
        <taxon>Fungi</taxon>
        <taxon>Fungi incertae sedis</taxon>
        <taxon>Mucoromycota</taxon>
        <taxon>Glomeromycotina</taxon>
        <taxon>Glomeromycetes</taxon>
        <taxon>Glomerales</taxon>
        <taxon>Glomeraceae</taxon>
        <taxon>Rhizophagus</taxon>
    </lineage>
</organism>
<name>A0A2N1MZF7_9GLOM</name>
<proteinExistence type="predicted"/>
<reference evidence="1 2" key="1">
    <citation type="submission" date="2016-04" db="EMBL/GenBank/DDBJ databases">
        <title>Genome analyses suggest a sexual origin of heterokaryosis in a supposedly ancient asexual fungus.</title>
        <authorList>
            <person name="Ropars J."/>
            <person name="Sedzielewska K."/>
            <person name="Noel J."/>
            <person name="Charron P."/>
            <person name="Farinelli L."/>
            <person name="Marton T."/>
            <person name="Kruger M."/>
            <person name="Pelin A."/>
            <person name="Brachmann A."/>
            <person name="Corradi N."/>
        </authorList>
    </citation>
    <scope>NUCLEOTIDE SEQUENCE [LARGE SCALE GENOMIC DNA]</scope>
    <source>
        <strain evidence="1 2">C2</strain>
    </source>
</reference>
<evidence type="ECO:0000313" key="2">
    <source>
        <dbReference type="Proteomes" id="UP000233469"/>
    </source>
</evidence>
<sequence>MVYKFIPDRWMDENFEPKKNSFIIKIMSRKKVGDDCINLFGDFILRKYESNLSYSRFRHP</sequence>
<comment type="caution">
    <text evidence="1">The sequence shown here is derived from an EMBL/GenBank/DDBJ whole genome shotgun (WGS) entry which is preliminary data.</text>
</comment>
<reference evidence="1 2" key="2">
    <citation type="submission" date="2017-10" db="EMBL/GenBank/DDBJ databases">
        <title>Extensive intraspecific genome diversity in a model arbuscular mycorrhizal fungus.</title>
        <authorList>
            <person name="Chen E.C.H."/>
            <person name="Morin E."/>
            <person name="Baudet D."/>
            <person name="Noel J."/>
            <person name="Ndikumana S."/>
            <person name="Charron P."/>
            <person name="St-Onge C."/>
            <person name="Giorgi J."/>
            <person name="Grigoriev I.V."/>
            <person name="Roux C."/>
            <person name="Martin F.M."/>
            <person name="Corradi N."/>
        </authorList>
    </citation>
    <scope>NUCLEOTIDE SEQUENCE [LARGE SCALE GENOMIC DNA]</scope>
    <source>
        <strain evidence="1 2">C2</strain>
    </source>
</reference>
<evidence type="ECO:0000313" key="1">
    <source>
        <dbReference type="EMBL" id="PKK67042.1"/>
    </source>
</evidence>
<protein>
    <submittedName>
        <fullName evidence="1">Uncharacterized protein</fullName>
    </submittedName>
</protein>
<dbReference type="Proteomes" id="UP000233469">
    <property type="component" value="Unassembled WGS sequence"/>
</dbReference>
<dbReference type="AlphaFoldDB" id="A0A2N1MZF7"/>